<keyword evidence="4" id="KW-1185">Reference proteome</keyword>
<accession>A0AAV6IU32</accession>
<name>A0AAV6IU32_9ERIC</name>
<dbReference type="AlphaFoldDB" id="A0AAV6IU32"/>
<reference evidence="3" key="1">
    <citation type="submission" date="2020-08" db="EMBL/GenBank/DDBJ databases">
        <title>Plant Genome Project.</title>
        <authorList>
            <person name="Zhang R.-G."/>
        </authorList>
    </citation>
    <scope>NUCLEOTIDE SEQUENCE</scope>
    <source>
        <strain evidence="3">WSP0</strain>
        <tissue evidence="3">Leaf</tissue>
    </source>
</reference>
<proteinExistence type="predicted"/>
<dbReference type="InterPro" id="IPR050942">
    <property type="entry name" value="F-box_BR-signaling"/>
</dbReference>
<feature type="compositionally biased region" description="Acidic residues" evidence="1">
    <location>
        <begin position="173"/>
        <end position="188"/>
    </location>
</feature>
<evidence type="ECO:0000313" key="3">
    <source>
        <dbReference type="EMBL" id="KAG5530624.1"/>
    </source>
</evidence>
<gene>
    <name evidence="3" type="ORF">RHGRI_025552</name>
</gene>
<evidence type="ECO:0000256" key="1">
    <source>
        <dbReference type="SAM" id="MobiDB-lite"/>
    </source>
</evidence>
<dbReference type="EMBL" id="JACTNZ010000009">
    <property type="protein sequence ID" value="KAG5530624.1"/>
    <property type="molecule type" value="Genomic_DNA"/>
</dbReference>
<evidence type="ECO:0000259" key="2">
    <source>
        <dbReference type="Pfam" id="PF03478"/>
    </source>
</evidence>
<evidence type="ECO:0000313" key="4">
    <source>
        <dbReference type="Proteomes" id="UP000823749"/>
    </source>
</evidence>
<dbReference type="PANTHER" id="PTHR44259">
    <property type="entry name" value="OS07G0183000 PROTEIN-RELATED"/>
    <property type="match status" value="1"/>
</dbReference>
<dbReference type="Proteomes" id="UP000823749">
    <property type="component" value="Chromosome 9"/>
</dbReference>
<dbReference type="Pfam" id="PF03478">
    <property type="entry name" value="Beta-prop_KIB1-4"/>
    <property type="match status" value="1"/>
</dbReference>
<protein>
    <recommendedName>
        <fullName evidence="2">KIB1-4 beta-propeller domain-containing protein</fullName>
    </recommendedName>
</protein>
<feature type="compositionally biased region" description="Acidic residues" evidence="1">
    <location>
        <begin position="197"/>
        <end position="206"/>
    </location>
</feature>
<sequence>MTMYIYNPISGVRVGLPPVTALPLSRIGKTRMSKWYVDKAILSATPASCSVDCFVLVFYGCYEMAYCKVGDAVWTSLEGTERVRYSDFRYIDAIFHKEAFYIMDHYGGICILDVNLPHPKVTELGISPPLLIPYVEKWYLVEFGGELLQIWREIVPVGYAEEDINEGQQNNANEDDDNDQGEEEEDINEGQQNNPNEDSDQEEGEGEVNGGGEVEAQGGGGGGGVEFDEFDYENNYVSSTRNSMNRTIHFQIFKLDMTSGLEPKWIDVKDLDGGAVFVGLNQSFALSKSNLAGYKGDRIYYTDDIIGSHKLHIRSGNDIGAFNILDSIFEPLFSTHSESTKPPAVWITPMQY</sequence>
<feature type="compositionally biased region" description="Gly residues" evidence="1">
    <location>
        <begin position="207"/>
        <end position="225"/>
    </location>
</feature>
<organism evidence="3 4">
    <name type="scientific">Rhododendron griersonianum</name>
    <dbReference type="NCBI Taxonomy" id="479676"/>
    <lineage>
        <taxon>Eukaryota</taxon>
        <taxon>Viridiplantae</taxon>
        <taxon>Streptophyta</taxon>
        <taxon>Embryophyta</taxon>
        <taxon>Tracheophyta</taxon>
        <taxon>Spermatophyta</taxon>
        <taxon>Magnoliopsida</taxon>
        <taxon>eudicotyledons</taxon>
        <taxon>Gunneridae</taxon>
        <taxon>Pentapetalae</taxon>
        <taxon>asterids</taxon>
        <taxon>Ericales</taxon>
        <taxon>Ericaceae</taxon>
        <taxon>Ericoideae</taxon>
        <taxon>Rhodoreae</taxon>
        <taxon>Rhododendron</taxon>
    </lineage>
</organism>
<feature type="domain" description="KIB1-4 beta-propeller" evidence="2">
    <location>
        <begin position="3"/>
        <end position="323"/>
    </location>
</feature>
<dbReference type="InterPro" id="IPR005174">
    <property type="entry name" value="KIB1-4_b-propeller"/>
</dbReference>
<feature type="region of interest" description="Disordered" evidence="1">
    <location>
        <begin position="163"/>
        <end position="225"/>
    </location>
</feature>
<comment type="caution">
    <text evidence="3">The sequence shown here is derived from an EMBL/GenBank/DDBJ whole genome shotgun (WGS) entry which is preliminary data.</text>
</comment>